<dbReference type="PANTHER" id="PTHR33463:SF135">
    <property type="entry name" value="RESISTANCE PROTEIN RPS2, PUTATIVE-RELATED"/>
    <property type="match status" value="1"/>
</dbReference>
<keyword evidence="4" id="KW-1185">Reference proteome</keyword>
<proteinExistence type="predicted"/>
<evidence type="ECO:0000259" key="2">
    <source>
        <dbReference type="Pfam" id="PF23247"/>
    </source>
</evidence>
<comment type="caution">
    <text evidence="3">The sequence shown here is derived from an EMBL/GenBank/DDBJ whole genome shotgun (WGS) entry which is preliminary data.</text>
</comment>
<dbReference type="Pfam" id="PF23247">
    <property type="entry name" value="LRR_RPS2"/>
    <property type="match status" value="1"/>
</dbReference>
<evidence type="ECO:0000256" key="1">
    <source>
        <dbReference type="ARBA" id="ARBA00022821"/>
    </source>
</evidence>
<evidence type="ECO:0000313" key="4">
    <source>
        <dbReference type="Proteomes" id="UP000593560"/>
    </source>
</evidence>
<dbReference type="InterPro" id="IPR032675">
    <property type="entry name" value="LRR_dom_sf"/>
</dbReference>
<dbReference type="EMBL" id="JABFAD010000009">
    <property type="protein sequence ID" value="MBA0809332.1"/>
    <property type="molecule type" value="Genomic_DNA"/>
</dbReference>
<keyword evidence="1" id="KW-0611">Plant defense</keyword>
<dbReference type="AlphaFoldDB" id="A0A7J9HHT1"/>
<feature type="domain" description="Disease resistance protein At4g27190-like leucine-rich repeats" evidence="2">
    <location>
        <begin position="56"/>
        <end position="117"/>
    </location>
</feature>
<gene>
    <name evidence="3" type="ORF">Gohar_024997</name>
</gene>
<dbReference type="InterPro" id="IPR050905">
    <property type="entry name" value="Plant_NBS-LRR"/>
</dbReference>
<dbReference type="InterPro" id="IPR057135">
    <property type="entry name" value="At4g27190-like_LRR"/>
</dbReference>
<feature type="non-terminal residue" evidence="3">
    <location>
        <position position="119"/>
    </location>
</feature>
<reference evidence="3 4" key="1">
    <citation type="journal article" date="2019" name="Genome Biol. Evol.">
        <title>Insights into the evolution of the New World diploid cottons (Gossypium, subgenus Houzingenia) based on genome sequencing.</title>
        <authorList>
            <person name="Grover C.E."/>
            <person name="Arick M.A. 2nd"/>
            <person name="Thrash A."/>
            <person name="Conover J.L."/>
            <person name="Sanders W.S."/>
            <person name="Peterson D.G."/>
            <person name="Frelichowski J.E."/>
            <person name="Scheffler J.A."/>
            <person name="Scheffler B.E."/>
            <person name="Wendel J.F."/>
        </authorList>
    </citation>
    <scope>NUCLEOTIDE SEQUENCE [LARGE SCALE GENOMIC DNA]</scope>
    <source>
        <strain evidence="3">0</strain>
        <tissue evidence="3">Leaf</tissue>
    </source>
</reference>
<sequence>MGQSLARLNKVELINLPQLKGRDRNDIVLTSPSLHMLRVRDCPQLTQLFEYSGYNVSSLEILSLSGLAELRVIWSGPIQVEHFQNLTQLTVRDCRRLRYIFSRTIARNLPQLRTLIILD</sequence>
<evidence type="ECO:0000313" key="3">
    <source>
        <dbReference type="EMBL" id="MBA0809332.1"/>
    </source>
</evidence>
<dbReference type="OrthoDB" id="998547at2759"/>
<dbReference type="Gene3D" id="3.80.10.10">
    <property type="entry name" value="Ribonuclease Inhibitor"/>
    <property type="match status" value="1"/>
</dbReference>
<dbReference type="SUPFAM" id="SSF52047">
    <property type="entry name" value="RNI-like"/>
    <property type="match status" value="1"/>
</dbReference>
<organism evidence="3 4">
    <name type="scientific">Gossypium harknessii</name>
    <dbReference type="NCBI Taxonomy" id="34285"/>
    <lineage>
        <taxon>Eukaryota</taxon>
        <taxon>Viridiplantae</taxon>
        <taxon>Streptophyta</taxon>
        <taxon>Embryophyta</taxon>
        <taxon>Tracheophyta</taxon>
        <taxon>Spermatophyta</taxon>
        <taxon>Magnoliopsida</taxon>
        <taxon>eudicotyledons</taxon>
        <taxon>Gunneridae</taxon>
        <taxon>Pentapetalae</taxon>
        <taxon>rosids</taxon>
        <taxon>malvids</taxon>
        <taxon>Malvales</taxon>
        <taxon>Malvaceae</taxon>
        <taxon>Malvoideae</taxon>
        <taxon>Gossypium</taxon>
    </lineage>
</organism>
<dbReference type="PANTHER" id="PTHR33463">
    <property type="entry name" value="NB-ARC DOMAIN-CONTAINING PROTEIN-RELATED"/>
    <property type="match status" value="1"/>
</dbReference>
<protein>
    <recommendedName>
        <fullName evidence="2">Disease resistance protein At4g27190-like leucine-rich repeats domain-containing protein</fullName>
    </recommendedName>
</protein>
<accession>A0A7J9HHT1</accession>
<dbReference type="Proteomes" id="UP000593560">
    <property type="component" value="Unassembled WGS sequence"/>
</dbReference>
<name>A0A7J9HHT1_9ROSI</name>